<dbReference type="GO" id="GO:0005737">
    <property type="term" value="C:cytoplasm"/>
    <property type="evidence" value="ECO:0007669"/>
    <property type="project" value="GOC"/>
</dbReference>
<dbReference type="Pfam" id="PF04628">
    <property type="entry name" value="Sedlin_N"/>
    <property type="match status" value="1"/>
</dbReference>
<evidence type="ECO:0000313" key="4">
    <source>
        <dbReference type="Proteomes" id="UP001217963"/>
    </source>
</evidence>
<reference evidence="1" key="1">
    <citation type="submission" date="2021-05" db="EMBL/GenBank/DDBJ databases">
        <title>Encephalitozoon hellem ATCC 50604 Complete Genome.</title>
        <authorList>
            <person name="Mascarenhas dos Santos A.C."/>
            <person name="Julian A.T."/>
            <person name="Pombert J.-F."/>
        </authorList>
    </citation>
    <scope>NUCLEOTIDE SEQUENCE</scope>
    <source>
        <strain evidence="1">ATCC 50604</strain>
    </source>
</reference>
<gene>
    <name evidence="1" type="ORF">GPU96_03g04940</name>
    <name evidence="2" type="ORF">PFJ87_03g00890</name>
</gene>
<dbReference type="Gene3D" id="3.30.450.70">
    <property type="match status" value="1"/>
</dbReference>
<proteinExistence type="predicted"/>
<dbReference type="OrthoDB" id="2191898at2759"/>
<keyword evidence="4" id="KW-1185">Reference proteome</keyword>
<dbReference type="EMBL" id="CP119064">
    <property type="protein sequence ID" value="WEL38231.1"/>
    <property type="molecule type" value="Genomic_DNA"/>
</dbReference>
<evidence type="ECO:0000313" key="1">
    <source>
        <dbReference type="EMBL" id="UTX42772.1"/>
    </source>
</evidence>
<dbReference type="InterPro" id="IPR006722">
    <property type="entry name" value="Sedlin"/>
</dbReference>
<dbReference type="InterPro" id="IPR011012">
    <property type="entry name" value="Longin-like_dom_sf"/>
</dbReference>
<dbReference type="SUPFAM" id="SSF64356">
    <property type="entry name" value="SNARE-like"/>
    <property type="match status" value="1"/>
</dbReference>
<accession>A0A9Q9F960</accession>
<reference evidence="2 4" key="2">
    <citation type="submission" date="2023-02" db="EMBL/GenBank/DDBJ databases">
        <title>Encephalitozoon hellem ATCC 50451 complete genome.</title>
        <authorList>
            <person name="Mascarenhas dos Santos A.C."/>
            <person name="Julian A.T."/>
            <person name="Pombert J.-F."/>
        </authorList>
    </citation>
    <scope>NUCLEOTIDE SEQUENCE [LARGE SCALE GENOMIC DNA]</scope>
    <source>
        <strain evidence="2 4">ATCC 50451</strain>
    </source>
</reference>
<protein>
    <submittedName>
        <fullName evidence="1">Sedlin</fullName>
    </submittedName>
</protein>
<evidence type="ECO:0000313" key="3">
    <source>
        <dbReference type="Proteomes" id="UP001059546"/>
    </source>
</evidence>
<organism evidence="1 3">
    <name type="scientific">Encephalitozoon hellem</name>
    <name type="common">Microsporidian parasite</name>
    <dbReference type="NCBI Taxonomy" id="27973"/>
    <lineage>
        <taxon>Eukaryota</taxon>
        <taxon>Fungi</taxon>
        <taxon>Fungi incertae sedis</taxon>
        <taxon>Microsporidia</taxon>
        <taxon>Unikaryonidae</taxon>
        <taxon>Encephalitozoon</taxon>
    </lineage>
</organism>
<dbReference type="AlphaFoldDB" id="A0A9Q9F960"/>
<dbReference type="Proteomes" id="UP001059546">
    <property type="component" value="Chromosome III"/>
</dbReference>
<sequence length="127" mass="14807">MGELLVIISEKNDIVYQRMYSRASNEEYCRLMILIYGSIDILTWRMASTSSNYFDCLEKHGEMRISAYIMASGYKLLFIHSRKSARSFLEGVRRMFAPVLMSSSLEEEILESKDLDTRVDEAYRACF</sequence>
<dbReference type="Proteomes" id="UP001217963">
    <property type="component" value="Chromosome III"/>
</dbReference>
<name>A0A9Q9F960_ENCHE</name>
<evidence type="ECO:0000313" key="2">
    <source>
        <dbReference type="EMBL" id="WEL38231.1"/>
    </source>
</evidence>
<dbReference type="EMBL" id="CP075149">
    <property type="protein sequence ID" value="UTX42772.1"/>
    <property type="molecule type" value="Genomic_DNA"/>
</dbReference>
<dbReference type="GO" id="GO:0006888">
    <property type="term" value="P:endoplasmic reticulum to Golgi vesicle-mediated transport"/>
    <property type="evidence" value="ECO:0007669"/>
    <property type="project" value="InterPro"/>
</dbReference>